<dbReference type="AlphaFoldDB" id="A0A517U5B8"/>
<dbReference type="PROSITE" id="PS50076">
    <property type="entry name" value="DNAJ_2"/>
    <property type="match status" value="1"/>
</dbReference>
<evidence type="ECO:0000313" key="3">
    <source>
        <dbReference type="Proteomes" id="UP000317909"/>
    </source>
</evidence>
<name>A0A517U5B8_9BACT</name>
<evidence type="ECO:0000259" key="1">
    <source>
        <dbReference type="PROSITE" id="PS50076"/>
    </source>
</evidence>
<organism evidence="2 3">
    <name type="scientific">Lacipirellula limnantheis</name>
    <dbReference type="NCBI Taxonomy" id="2528024"/>
    <lineage>
        <taxon>Bacteria</taxon>
        <taxon>Pseudomonadati</taxon>
        <taxon>Planctomycetota</taxon>
        <taxon>Planctomycetia</taxon>
        <taxon>Pirellulales</taxon>
        <taxon>Lacipirellulaceae</taxon>
        <taxon>Lacipirellula</taxon>
    </lineage>
</organism>
<dbReference type="KEGG" id="llh:I41_50770"/>
<sequence length="225" mass="25100">MPDSHDHRPDFMVTLGLAPPYAIEDVKQAYREKARATHPDRGGSTAAFAAVHEAFERAQAYLEFRQDRRGWIAAKMARYAALQDAITELEQLGAEVTAYAPEWLEQSYGDFAQLSEHVTKIRLADSQAPTPFIDAMVENYASLRELHALELPGCRLTDNDVLHLSVFQQLRTLDLSRTPITKGALAIVDAIESLRELNLDDTNVGWWAKRGVATQLGRRVAADAI</sequence>
<protein>
    <recommendedName>
        <fullName evidence="1">J domain-containing protein</fullName>
    </recommendedName>
</protein>
<dbReference type="Gene3D" id="1.10.287.110">
    <property type="entry name" value="DnaJ domain"/>
    <property type="match status" value="1"/>
</dbReference>
<dbReference type="Gene3D" id="3.80.10.10">
    <property type="entry name" value="Ribonuclease Inhibitor"/>
    <property type="match status" value="1"/>
</dbReference>
<dbReference type="CDD" id="cd06257">
    <property type="entry name" value="DnaJ"/>
    <property type="match status" value="1"/>
</dbReference>
<gene>
    <name evidence="2" type="ORF">I41_50770</name>
</gene>
<dbReference type="InterPro" id="IPR036869">
    <property type="entry name" value="J_dom_sf"/>
</dbReference>
<dbReference type="SUPFAM" id="SSF52047">
    <property type="entry name" value="RNI-like"/>
    <property type="match status" value="1"/>
</dbReference>
<dbReference type="RefSeq" id="WP_210421060.1">
    <property type="nucleotide sequence ID" value="NZ_CP036339.1"/>
</dbReference>
<proteinExistence type="predicted"/>
<accession>A0A517U5B8</accession>
<keyword evidence="3" id="KW-1185">Reference proteome</keyword>
<dbReference type="EMBL" id="CP036339">
    <property type="protein sequence ID" value="QDT75834.1"/>
    <property type="molecule type" value="Genomic_DNA"/>
</dbReference>
<dbReference type="SMART" id="SM00271">
    <property type="entry name" value="DnaJ"/>
    <property type="match status" value="1"/>
</dbReference>
<dbReference type="Proteomes" id="UP000317909">
    <property type="component" value="Chromosome"/>
</dbReference>
<dbReference type="SUPFAM" id="SSF46565">
    <property type="entry name" value="Chaperone J-domain"/>
    <property type="match status" value="1"/>
</dbReference>
<dbReference type="InterPro" id="IPR001623">
    <property type="entry name" value="DnaJ_domain"/>
</dbReference>
<dbReference type="InterPro" id="IPR032675">
    <property type="entry name" value="LRR_dom_sf"/>
</dbReference>
<reference evidence="2 3" key="1">
    <citation type="submission" date="2019-02" db="EMBL/GenBank/DDBJ databases">
        <title>Deep-cultivation of Planctomycetes and their phenomic and genomic characterization uncovers novel biology.</title>
        <authorList>
            <person name="Wiegand S."/>
            <person name="Jogler M."/>
            <person name="Boedeker C."/>
            <person name="Pinto D."/>
            <person name="Vollmers J."/>
            <person name="Rivas-Marin E."/>
            <person name="Kohn T."/>
            <person name="Peeters S.H."/>
            <person name="Heuer A."/>
            <person name="Rast P."/>
            <person name="Oberbeckmann S."/>
            <person name="Bunk B."/>
            <person name="Jeske O."/>
            <person name="Meyerdierks A."/>
            <person name="Storesund J.E."/>
            <person name="Kallscheuer N."/>
            <person name="Luecker S."/>
            <person name="Lage O.M."/>
            <person name="Pohl T."/>
            <person name="Merkel B.J."/>
            <person name="Hornburger P."/>
            <person name="Mueller R.-W."/>
            <person name="Bruemmer F."/>
            <person name="Labrenz M."/>
            <person name="Spormann A.M."/>
            <person name="Op den Camp H."/>
            <person name="Overmann J."/>
            <person name="Amann R."/>
            <person name="Jetten M.S.M."/>
            <person name="Mascher T."/>
            <person name="Medema M.H."/>
            <person name="Devos D.P."/>
            <person name="Kaster A.-K."/>
            <person name="Ovreas L."/>
            <person name="Rohde M."/>
            <person name="Galperin M.Y."/>
            <person name="Jogler C."/>
        </authorList>
    </citation>
    <scope>NUCLEOTIDE SEQUENCE [LARGE SCALE GENOMIC DNA]</scope>
    <source>
        <strain evidence="2 3">I41</strain>
    </source>
</reference>
<evidence type="ECO:0000313" key="2">
    <source>
        <dbReference type="EMBL" id="QDT75834.1"/>
    </source>
</evidence>
<feature type="domain" description="J" evidence="1">
    <location>
        <begin position="10"/>
        <end position="80"/>
    </location>
</feature>